<evidence type="ECO:0000256" key="5">
    <source>
        <dbReference type="ARBA" id="ARBA00022777"/>
    </source>
</evidence>
<dbReference type="OrthoDB" id="10263145at2759"/>
<dbReference type="GO" id="GO:0005524">
    <property type="term" value="F:ATP binding"/>
    <property type="evidence" value="ECO:0007669"/>
    <property type="project" value="UniProtKB-KW"/>
</dbReference>
<dbReference type="VEuPathDB" id="MicrosporidiaDB:Eint_031160"/>
<gene>
    <name evidence="10" type="ORF">Eint_031160</name>
</gene>
<dbReference type="AlphaFoldDB" id="E0S6C4"/>
<comment type="similarity">
    <text evidence="1">Belongs to the cytidylate kinase family. Type 1 subfamily.</text>
</comment>
<dbReference type="NCBIfam" id="TIGR00017">
    <property type="entry name" value="cmk"/>
    <property type="match status" value="1"/>
</dbReference>
<dbReference type="CDD" id="cd02020">
    <property type="entry name" value="CMPK"/>
    <property type="match status" value="1"/>
</dbReference>
<keyword evidence="11" id="KW-1185">Reference proteome</keyword>
<dbReference type="GeneID" id="9698829"/>
<dbReference type="InterPro" id="IPR027417">
    <property type="entry name" value="P-loop_NTPase"/>
</dbReference>
<dbReference type="Proteomes" id="UP000002313">
    <property type="component" value="Chromosome III"/>
</dbReference>
<dbReference type="Gene3D" id="3.40.50.300">
    <property type="entry name" value="P-loop containing nucleotide triphosphate hydrolases"/>
    <property type="match status" value="1"/>
</dbReference>
<proteinExistence type="inferred from homology"/>
<keyword evidence="6" id="KW-0067">ATP-binding</keyword>
<dbReference type="KEGG" id="ein:Eint_031160"/>
<evidence type="ECO:0000256" key="3">
    <source>
        <dbReference type="ARBA" id="ARBA00022679"/>
    </source>
</evidence>
<evidence type="ECO:0000256" key="6">
    <source>
        <dbReference type="ARBA" id="ARBA00022840"/>
    </source>
</evidence>
<organism evidence="10 11">
    <name type="scientific">Encephalitozoon intestinalis (strain ATCC 50506)</name>
    <name type="common">Microsporidian parasite</name>
    <name type="synonym">Septata intestinalis</name>
    <dbReference type="NCBI Taxonomy" id="876142"/>
    <lineage>
        <taxon>Eukaryota</taxon>
        <taxon>Fungi</taxon>
        <taxon>Fungi incertae sedis</taxon>
        <taxon>Microsporidia</taxon>
        <taxon>Unikaryonidae</taxon>
        <taxon>Encephalitozoon</taxon>
    </lineage>
</organism>
<evidence type="ECO:0000259" key="9">
    <source>
        <dbReference type="Pfam" id="PF02224"/>
    </source>
</evidence>
<dbReference type="GO" id="GO:0006139">
    <property type="term" value="P:nucleobase-containing compound metabolic process"/>
    <property type="evidence" value="ECO:0007669"/>
    <property type="project" value="InterPro"/>
</dbReference>
<keyword evidence="3" id="KW-0808">Transferase</keyword>
<sequence>MKVYKIAVDGPAASGKSSTSDLVAKKLGFSHLISGNLYRAVTYALARQFEKVCPKDENQKKFVLGLNIEVRDNRVFIDGKDVSGHLRGEKIDNNVGSVAKEKYVREKVSEIQRSTIDLEKKGIIVDGRDIATEIMPDADLKVFLTASPETRARRRYKENGSESYEKLLDAISKRDNDDRTREHGPLVASSGSVVIENDAMTLEETANEIIRLFRRVESFN</sequence>
<dbReference type="GO" id="GO:0036431">
    <property type="term" value="F:dCMP kinase activity"/>
    <property type="evidence" value="ECO:0007669"/>
    <property type="project" value="InterPro"/>
</dbReference>
<dbReference type="HOGENOM" id="CLU_079959_0_2_1"/>
<reference evidence="10 11" key="1">
    <citation type="journal article" date="2010" name="Nat. Commun.">
        <title>The complete sequence of the smallest known nuclear genome from the microsporidian Encephalitozoon intestinalis.</title>
        <authorList>
            <person name="Corradi N."/>
            <person name="Pombert J.-F."/>
            <person name="Farinelli L."/>
            <person name="Didier E.S."/>
            <person name="Keeling P.J."/>
        </authorList>
    </citation>
    <scope>NUCLEOTIDE SEQUENCE [LARGE SCALE GENOMIC DNA]</scope>
    <source>
        <strain evidence="10 11">ATCC 50506</strain>
    </source>
</reference>
<name>E0S6C4_ENCIT</name>
<evidence type="ECO:0000313" key="10">
    <source>
        <dbReference type="EMBL" id="ADM11259.1"/>
    </source>
</evidence>
<keyword evidence="4" id="KW-0547">Nucleotide-binding</keyword>
<evidence type="ECO:0000256" key="2">
    <source>
        <dbReference type="ARBA" id="ARBA00012906"/>
    </source>
</evidence>
<dbReference type="Pfam" id="PF02224">
    <property type="entry name" value="Cytidylate_kin"/>
    <property type="match status" value="1"/>
</dbReference>
<evidence type="ECO:0000313" key="11">
    <source>
        <dbReference type="Proteomes" id="UP000002313"/>
    </source>
</evidence>
<comment type="catalytic activity">
    <reaction evidence="8">
        <text>CMP + ATP = CDP + ADP</text>
        <dbReference type="Rhea" id="RHEA:11600"/>
        <dbReference type="ChEBI" id="CHEBI:30616"/>
        <dbReference type="ChEBI" id="CHEBI:58069"/>
        <dbReference type="ChEBI" id="CHEBI:60377"/>
        <dbReference type="ChEBI" id="CHEBI:456216"/>
        <dbReference type="EC" id="2.7.4.25"/>
    </reaction>
</comment>
<evidence type="ECO:0000256" key="4">
    <source>
        <dbReference type="ARBA" id="ARBA00022741"/>
    </source>
</evidence>
<evidence type="ECO:0000256" key="1">
    <source>
        <dbReference type="ARBA" id="ARBA00009427"/>
    </source>
</evidence>
<dbReference type="HAMAP" id="MF_00238">
    <property type="entry name" value="Cytidyl_kinase_type1"/>
    <property type="match status" value="1"/>
</dbReference>
<dbReference type="SUPFAM" id="SSF52540">
    <property type="entry name" value="P-loop containing nucleoside triphosphate hydrolases"/>
    <property type="match status" value="1"/>
</dbReference>
<feature type="domain" description="Cytidylate kinase" evidence="9">
    <location>
        <begin position="6"/>
        <end position="214"/>
    </location>
</feature>
<accession>E0S6C4</accession>
<dbReference type="EMBL" id="CP001944">
    <property type="protein sequence ID" value="ADM11259.1"/>
    <property type="molecule type" value="Genomic_DNA"/>
</dbReference>
<evidence type="ECO:0000256" key="7">
    <source>
        <dbReference type="ARBA" id="ARBA00047615"/>
    </source>
</evidence>
<keyword evidence="5 10" id="KW-0418">Kinase</keyword>
<dbReference type="RefSeq" id="XP_003072619.1">
    <property type="nucleotide sequence ID" value="XM_003072573.1"/>
</dbReference>
<comment type="catalytic activity">
    <reaction evidence="7">
        <text>dCMP + ATP = dCDP + ADP</text>
        <dbReference type="Rhea" id="RHEA:25094"/>
        <dbReference type="ChEBI" id="CHEBI:30616"/>
        <dbReference type="ChEBI" id="CHEBI:57566"/>
        <dbReference type="ChEBI" id="CHEBI:58593"/>
        <dbReference type="ChEBI" id="CHEBI:456216"/>
        <dbReference type="EC" id="2.7.4.25"/>
    </reaction>
</comment>
<evidence type="ECO:0000256" key="8">
    <source>
        <dbReference type="ARBA" id="ARBA00048478"/>
    </source>
</evidence>
<dbReference type="InterPro" id="IPR003136">
    <property type="entry name" value="Cytidylate_kin"/>
</dbReference>
<dbReference type="InterPro" id="IPR011994">
    <property type="entry name" value="Cytidylate_kinase_dom"/>
</dbReference>
<reference evidence="10 11" key="2">
    <citation type="journal article" date="2012" name="Proc. Natl. Acad. Sci. U.S.A.">
        <title>Gain and loss of multiple functionally related, horizontally transferred genes in the reduced genomes of two microsporidian parasites.</title>
        <authorList>
            <person name="Pombert J.-F."/>
            <person name="Selman M."/>
            <person name="Burki F."/>
            <person name="Bardell F.T."/>
            <person name="Farinelli L."/>
            <person name="Solter L.F."/>
            <person name="Whitman D.W."/>
            <person name="Weiss L.M."/>
            <person name="Corradi N."/>
            <person name="Keeling P.J."/>
        </authorList>
    </citation>
    <scope>NUCLEOTIDE SEQUENCE [LARGE SCALE GENOMIC DNA]</scope>
    <source>
        <strain evidence="10 11">ATCC 50506</strain>
    </source>
</reference>
<protein>
    <recommendedName>
        <fullName evidence="2">(d)CMP kinase</fullName>
        <ecNumber evidence="2">2.7.4.25</ecNumber>
    </recommendedName>
</protein>
<dbReference type="EC" id="2.7.4.25" evidence="2"/>